<feature type="domain" description="NAD-dependent epimerase/dehydratase" evidence="5">
    <location>
        <begin position="30"/>
        <end position="274"/>
    </location>
</feature>
<evidence type="ECO:0000313" key="7">
    <source>
        <dbReference type="Proteomes" id="UP001219584"/>
    </source>
</evidence>
<evidence type="ECO:0000256" key="3">
    <source>
        <dbReference type="ARBA" id="ARBA00023027"/>
    </source>
</evidence>
<dbReference type="EMBL" id="CP121464">
    <property type="protein sequence ID" value="WFR79439.1"/>
    <property type="molecule type" value="Genomic_DNA"/>
</dbReference>
<dbReference type="SUPFAM" id="SSF51735">
    <property type="entry name" value="NAD(P)-binding Rossmann-fold domains"/>
    <property type="match status" value="1"/>
</dbReference>
<keyword evidence="3" id="KW-0520">NAD</keyword>
<proteinExistence type="predicted"/>
<dbReference type="PANTHER" id="PTHR43078:SF6">
    <property type="entry name" value="UDP-GLUCURONIC ACID DECARBOXYLASE 1"/>
    <property type="match status" value="1"/>
</dbReference>
<keyword evidence="2" id="KW-0210">Decarboxylase</keyword>
<dbReference type="InterPro" id="IPR044516">
    <property type="entry name" value="UXS-like"/>
</dbReference>
<dbReference type="Gene3D" id="3.40.50.720">
    <property type="entry name" value="NAD(P)-binding Rossmann-like Domain"/>
    <property type="match status" value="1"/>
</dbReference>
<dbReference type="RefSeq" id="WP_278317194.1">
    <property type="nucleotide sequence ID" value="NZ_CP121464.1"/>
</dbReference>
<organism evidence="6 7">
    <name type="scientific">Janthinobacterium rivuli</name>
    <dbReference type="NCBI Taxonomy" id="2751478"/>
    <lineage>
        <taxon>Bacteria</taxon>
        <taxon>Pseudomonadati</taxon>
        <taxon>Pseudomonadota</taxon>
        <taxon>Betaproteobacteria</taxon>
        <taxon>Burkholderiales</taxon>
        <taxon>Oxalobacteraceae</taxon>
        <taxon>Janthinobacterium</taxon>
    </lineage>
</organism>
<protein>
    <submittedName>
        <fullName evidence="6">NAD-dependent epimerase/dehydratase family protein</fullName>
    </submittedName>
</protein>
<name>A0ABY8I3F2_9BURK</name>
<evidence type="ECO:0000256" key="4">
    <source>
        <dbReference type="ARBA" id="ARBA00023239"/>
    </source>
</evidence>
<comment type="cofactor">
    <cofactor evidence="1">
        <name>NAD(+)</name>
        <dbReference type="ChEBI" id="CHEBI:57540"/>
    </cofactor>
</comment>
<keyword evidence="7" id="KW-1185">Reference proteome</keyword>
<dbReference type="Proteomes" id="UP001219584">
    <property type="component" value="Chromosome"/>
</dbReference>
<dbReference type="InterPro" id="IPR001509">
    <property type="entry name" value="Epimerase_deHydtase"/>
</dbReference>
<evidence type="ECO:0000256" key="1">
    <source>
        <dbReference type="ARBA" id="ARBA00001911"/>
    </source>
</evidence>
<reference evidence="6 7" key="1">
    <citation type="submission" date="2023-04" db="EMBL/GenBank/DDBJ databases">
        <title>Nanopore sequencing of Janthinobacterium from water.</title>
        <authorList>
            <person name="Ciuchcinski K."/>
            <person name="Rokowska A."/>
            <person name="Dziewit L."/>
        </authorList>
    </citation>
    <scope>NUCLEOTIDE SEQUENCE [LARGE SCALE GENOMIC DNA]</scope>
    <source>
        <strain evidence="6 7">DEMB2</strain>
    </source>
</reference>
<evidence type="ECO:0000256" key="2">
    <source>
        <dbReference type="ARBA" id="ARBA00022793"/>
    </source>
</evidence>
<keyword evidence="4" id="KW-0456">Lyase</keyword>
<dbReference type="PANTHER" id="PTHR43078">
    <property type="entry name" value="UDP-GLUCURONIC ACID DECARBOXYLASE-RELATED"/>
    <property type="match status" value="1"/>
</dbReference>
<evidence type="ECO:0000259" key="5">
    <source>
        <dbReference type="Pfam" id="PF01370"/>
    </source>
</evidence>
<dbReference type="Pfam" id="PF01370">
    <property type="entry name" value="Epimerase"/>
    <property type="match status" value="1"/>
</dbReference>
<sequence>MSSALPVKDLDLVLSASSEFLLRFSGARLFVTGGTGFIGSWLIQSLQRANDTLNSKIEMVVLSRDPDLARRRHPSMFTRQDTSLVMGDVATFKGNVGKLNLCIHAATDVGNLSKSDGPAQVFDDIVNGTRRMLDLAHASGVSRFMLTSSGAIYGVQPPDLALVPESYIGAPDCLQVNAAYGNGKRVAEWLACSHAAQSGFESCIARIFAIVGPGLPLHGPFAAGNFLRDAMAGNPIHIQGDGRPMRSYLYMADLCIWLLRILAIGAPGQAYNVGSEDAVSIEELAHRIVRSVGSSTPVHIQTPGIADVLAPRYVPDTTKARCDLGLEEYVPLDAALAKTLQWTRKNAEL</sequence>
<accession>A0ABY8I3F2</accession>
<gene>
    <name evidence="6" type="ORF">P9875_27770</name>
</gene>
<dbReference type="InterPro" id="IPR036291">
    <property type="entry name" value="NAD(P)-bd_dom_sf"/>
</dbReference>
<evidence type="ECO:0000313" key="6">
    <source>
        <dbReference type="EMBL" id="WFR79439.1"/>
    </source>
</evidence>